<sequence length="74" mass="8676">MITSSYLNNPLRKFKPDELKKIVKKYTETHKKSKELYDRARKIIPGGVEHNLAFNFPFPLASKKVDGCYMWTVD</sequence>
<proteinExistence type="predicted"/>
<name>X1FCG5_9ZZZZ</name>
<organism evidence="1">
    <name type="scientific">marine sediment metagenome</name>
    <dbReference type="NCBI Taxonomy" id="412755"/>
    <lineage>
        <taxon>unclassified sequences</taxon>
        <taxon>metagenomes</taxon>
        <taxon>ecological metagenomes</taxon>
    </lineage>
</organism>
<comment type="caution">
    <text evidence="1">The sequence shown here is derived from an EMBL/GenBank/DDBJ whole genome shotgun (WGS) entry which is preliminary data.</text>
</comment>
<feature type="non-terminal residue" evidence="1">
    <location>
        <position position="74"/>
    </location>
</feature>
<protein>
    <submittedName>
        <fullName evidence="1">Uncharacterized protein</fullName>
    </submittedName>
</protein>
<reference evidence="1" key="1">
    <citation type="journal article" date="2014" name="Front. Microbiol.">
        <title>High frequency of phylogenetically diverse reductive dehalogenase-homologous genes in deep subseafloor sedimentary metagenomes.</title>
        <authorList>
            <person name="Kawai M."/>
            <person name="Futagami T."/>
            <person name="Toyoda A."/>
            <person name="Takaki Y."/>
            <person name="Nishi S."/>
            <person name="Hori S."/>
            <person name="Arai W."/>
            <person name="Tsubouchi T."/>
            <person name="Morono Y."/>
            <person name="Uchiyama I."/>
            <person name="Ito T."/>
            <person name="Fujiyama A."/>
            <person name="Inagaki F."/>
            <person name="Takami H."/>
        </authorList>
    </citation>
    <scope>NUCLEOTIDE SEQUENCE</scope>
    <source>
        <strain evidence="1">Expedition CK06-06</strain>
    </source>
</reference>
<dbReference type="AlphaFoldDB" id="X1FCG5"/>
<accession>X1FCG5</accession>
<evidence type="ECO:0000313" key="1">
    <source>
        <dbReference type="EMBL" id="GAH42657.1"/>
    </source>
</evidence>
<dbReference type="Gene3D" id="3.90.1150.10">
    <property type="entry name" value="Aspartate Aminotransferase, domain 1"/>
    <property type="match status" value="1"/>
</dbReference>
<gene>
    <name evidence="1" type="ORF">S03H2_18971</name>
</gene>
<dbReference type="InterPro" id="IPR015422">
    <property type="entry name" value="PyrdxlP-dep_Trfase_small"/>
</dbReference>
<dbReference type="EMBL" id="BARU01009872">
    <property type="protein sequence ID" value="GAH42657.1"/>
    <property type="molecule type" value="Genomic_DNA"/>
</dbReference>